<dbReference type="OrthoDB" id="4563658at2"/>
<dbReference type="Proteomes" id="UP000292235">
    <property type="component" value="Chromosome"/>
</dbReference>
<dbReference type="AlphaFoldDB" id="A0A4P6PZ94"/>
<dbReference type="KEGG" id="strr:EKD16_02025"/>
<evidence type="ECO:0000313" key="2">
    <source>
        <dbReference type="EMBL" id="QBI52221.1"/>
    </source>
</evidence>
<feature type="region of interest" description="Disordered" evidence="1">
    <location>
        <begin position="122"/>
        <end position="153"/>
    </location>
</feature>
<evidence type="ECO:0000313" key="3">
    <source>
        <dbReference type="Proteomes" id="UP000292235"/>
    </source>
</evidence>
<reference evidence="2 3" key="1">
    <citation type="submission" date="2019-02" db="EMBL/GenBank/DDBJ databases">
        <authorList>
            <person name="Khodamoradi S."/>
            <person name="Hahnke R.L."/>
            <person name="Kaempfer P."/>
            <person name="Schumann P."/>
            <person name="Rohde M."/>
            <person name="Steinert M."/>
            <person name="Luzhetskyy A."/>
            <person name="Wink J."/>
            <person name="Ruckert C."/>
        </authorList>
    </citation>
    <scope>NUCLEOTIDE SEQUENCE [LARGE SCALE GENOMIC DNA]</scope>
    <source>
        <strain evidence="2 3">M2</strain>
    </source>
</reference>
<accession>A0A4P6PZ94</accession>
<sequence>MGTGEWNTPRLTEDVHFQLAGPKPGYAPTASGPVRYRRIAWSGGDVIGYLWYSDTENAAGYVPEAAAGDDAFNAGTFWYRRFAEAGDRGLSPSEAVAEFRERNTGSRGAGWIVADSESEATSVERLSASAGVSPNGVPLKRPDQESGRRRGTD</sequence>
<feature type="compositionally biased region" description="Basic and acidic residues" evidence="1">
    <location>
        <begin position="140"/>
        <end position="153"/>
    </location>
</feature>
<keyword evidence="3" id="KW-1185">Reference proteome</keyword>
<evidence type="ECO:0000256" key="1">
    <source>
        <dbReference type="SAM" id="MobiDB-lite"/>
    </source>
</evidence>
<dbReference type="EMBL" id="CP036455">
    <property type="protein sequence ID" value="QBI52221.1"/>
    <property type="molecule type" value="Genomic_DNA"/>
</dbReference>
<gene>
    <name evidence="2" type="ORF">EKD16_02025</name>
</gene>
<dbReference type="RefSeq" id="WP_131096809.1">
    <property type="nucleotide sequence ID" value="NZ_CP036455.1"/>
</dbReference>
<protein>
    <submittedName>
        <fullName evidence="2">Uncharacterized protein</fullName>
    </submittedName>
</protein>
<proteinExistence type="predicted"/>
<organism evidence="2 3">
    <name type="scientific">Streptomonospora litoralis</name>
    <dbReference type="NCBI Taxonomy" id="2498135"/>
    <lineage>
        <taxon>Bacteria</taxon>
        <taxon>Bacillati</taxon>
        <taxon>Actinomycetota</taxon>
        <taxon>Actinomycetes</taxon>
        <taxon>Streptosporangiales</taxon>
        <taxon>Nocardiopsidaceae</taxon>
        <taxon>Streptomonospora</taxon>
    </lineage>
</organism>
<name>A0A4P6PZ94_9ACTN</name>